<gene>
    <name evidence="8" type="ORF">SAMN02746066_01016</name>
</gene>
<dbReference type="RefSeq" id="WP_073283988.1">
    <property type="nucleotide sequence ID" value="NZ_FRCP01000007.1"/>
</dbReference>
<evidence type="ECO:0000259" key="7">
    <source>
        <dbReference type="PROSITE" id="PS51918"/>
    </source>
</evidence>
<dbReference type="PANTHER" id="PTHR30352:SF4">
    <property type="entry name" value="PYRUVATE FORMATE-LYASE 2-ACTIVATING ENZYME"/>
    <property type="match status" value="1"/>
</dbReference>
<dbReference type="EMBL" id="FRCP01000007">
    <property type="protein sequence ID" value="SHM17655.1"/>
    <property type="molecule type" value="Genomic_DNA"/>
</dbReference>
<dbReference type="AlphaFoldDB" id="A0A1M7GNC4"/>
<keyword evidence="6" id="KW-0411">Iron-sulfur</keyword>
<keyword evidence="8" id="KW-0670">Pyruvate</keyword>
<reference evidence="8 9" key="1">
    <citation type="submission" date="2016-11" db="EMBL/GenBank/DDBJ databases">
        <authorList>
            <person name="Jaros S."/>
            <person name="Januszkiewicz K."/>
            <person name="Wedrychowicz H."/>
        </authorList>
    </citation>
    <scope>NUCLEOTIDE SEQUENCE [LARGE SCALE GENOMIC DNA]</scope>
    <source>
        <strain evidence="8 9">DSM 15930</strain>
    </source>
</reference>
<dbReference type="Pfam" id="PF04055">
    <property type="entry name" value="Radical_SAM"/>
    <property type="match status" value="1"/>
</dbReference>
<feature type="domain" description="Radical SAM core" evidence="7">
    <location>
        <begin position="13"/>
        <end position="201"/>
    </location>
</feature>
<dbReference type="PANTHER" id="PTHR30352">
    <property type="entry name" value="PYRUVATE FORMATE-LYASE-ACTIVATING ENZYME"/>
    <property type="match status" value="1"/>
</dbReference>
<organism evidence="8 9">
    <name type="scientific">Anaerosporobacter mobilis DSM 15930</name>
    <dbReference type="NCBI Taxonomy" id="1120996"/>
    <lineage>
        <taxon>Bacteria</taxon>
        <taxon>Bacillati</taxon>
        <taxon>Bacillota</taxon>
        <taxon>Clostridia</taxon>
        <taxon>Lachnospirales</taxon>
        <taxon>Lachnospiraceae</taxon>
        <taxon>Anaerosporobacter</taxon>
    </lineage>
</organism>
<keyword evidence="5" id="KW-0408">Iron</keyword>
<dbReference type="SUPFAM" id="SSF102114">
    <property type="entry name" value="Radical SAM enzymes"/>
    <property type="match status" value="1"/>
</dbReference>
<sequence length="201" mass="22888">MKIHWINRHRINIDGVGITSLVALPGCPLSCAYCINNELLQRDDLIKTISEEDLIGQLSIDHSYFLYTNGGITFGGGEPLLQWKNLLRFASLCPSEWNLTIETSLNIPTNYLEPLIQKNFSFIIDIKSMDPQIYKEYTGENNDQVITNLKLIKQWVPFNSYAIKVPIIPGYADENSQQDSICKLKGFGINEEIIVPFTYIK</sequence>
<dbReference type="InterPro" id="IPR058240">
    <property type="entry name" value="rSAM_sf"/>
</dbReference>
<dbReference type="Gene3D" id="3.20.20.70">
    <property type="entry name" value="Aldolase class I"/>
    <property type="match status" value="1"/>
</dbReference>
<evidence type="ECO:0000313" key="8">
    <source>
        <dbReference type="EMBL" id="SHM17655.1"/>
    </source>
</evidence>
<dbReference type="SFLD" id="SFLDS00029">
    <property type="entry name" value="Radical_SAM"/>
    <property type="match status" value="1"/>
</dbReference>
<keyword evidence="8" id="KW-0456">Lyase</keyword>
<keyword evidence="2" id="KW-0004">4Fe-4S</keyword>
<dbReference type="GO" id="GO:0016829">
    <property type="term" value="F:lyase activity"/>
    <property type="evidence" value="ECO:0007669"/>
    <property type="project" value="UniProtKB-KW"/>
</dbReference>
<protein>
    <submittedName>
        <fullName evidence="8">Pyruvate formate lyase activating enzyme</fullName>
    </submittedName>
</protein>
<evidence type="ECO:0000256" key="6">
    <source>
        <dbReference type="ARBA" id="ARBA00023014"/>
    </source>
</evidence>
<dbReference type="STRING" id="1120996.SAMN02746066_01016"/>
<keyword evidence="9" id="KW-1185">Reference proteome</keyword>
<evidence type="ECO:0000256" key="1">
    <source>
        <dbReference type="ARBA" id="ARBA00001966"/>
    </source>
</evidence>
<accession>A0A1M7GNC4</accession>
<comment type="cofactor">
    <cofactor evidence="1">
        <name>[4Fe-4S] cluster</name>
        <dbReference type="ChEBI" id="CHEBI:49883"/>
    </cofactor>
</comment>
<name>A0A1M7GNC4_9FIRM</name>
<dbReference type="OrthoDB" id="9782387at2"/>
<evidence type="ECO:0000256" key="5">
    <source>
        <dbReference type="ARBA" id="ARBA00023004"/>
    </source>
</evidence>
<dbReference type="PROSITE" id="PS51918">
    <property type="entry name" value="RADICAL_SAM"/>
    <property type="match status" value="1"/>
</dbReference>
<dbReference type="InterPro" id="IPR007197">
    <property type="entry name" value="rSAM"/>
</dbReference>
<evidence type="ECO:0000256" key="2">
    <source>
        <dbReference type="ARBA" id="ARBA00022485"/>
    </source>
</evidence>
<dbReference type="InterPro" id="IPR034457">
    <property type="entry name" value="Organic_radical-activating"/>
</dbReference>
<proteinExistence type="predicted"/>
<keyword evidence="4" id="KW-0479">Metal-binding</keyword>
<evidence type="ECO:0000256" key="3">
    <source>
        <dbReference type="ARBA" id="ARBA00022691"/>
    </source>
</evidence>
<dbReference type="CDD" id="cd01335">
    <property type="entry name" value="Radical_SAM"/>
    <property type="match status" value="1"/>
</dbReference>
<dbReference type="InterPro" id="IPR013785">
    <property type="entry name" value="Aldolase_TIM"/>
</dbReference>
<keyword evidence="3" id="KW-0949">S-adenosyl-L-methionine</keyword>
<dbReference type="Proteomes" id="UP000184038">
    <property type="component" value="Unassembled WGS sequence"/>
</dbReference>
<dbReference type="GO" id="GO:0046872">
    <property type="term" value="F:metal ion binding"/>
    <property type="evidence" value="ECO:0007669"/>
    <property type="project" value="UniProtKB-KW"/>
</dbReference>
<dbReference type="GO" id="GO:0051539">
    <property type="term" value="F:4 iron, 4 sulfur cluster binding"/>
    <property type="evidence" value="ECO:0007669"/>
    <property type="project" value="UniProtKB-KW"/>
</dbReference>
<evidence type="ECO:0000313" key="9">
    <source>
        <dbReference type="Proteomes" id="UP000184038"/>
    </source>
</evidence>
<evidence type="ECO:0000256" key="4">
    <source>
        <dbReference type="ARBA" id="ARBA00022723"/>
    </source>
</evidence>